<dbReference type="InterPro" id="IPR000795">
    <property type="entry name" value="T_Tr_GTP-bd_dom"/>
</dbReference>
<dbReference type="FunFam" id="3.40.50.300:FF:000019">
    <property type="entry name" value="Translation initiation factor IF-2"/>
    <property type="match status" value="1"/>
</dbReference>
<dbReference type="NCBIfam" id="TIGR00487">
    <property type="entry name" value="IF-2"/>
    <property type="match status" value="1"/>
</dbReference>
<dbReference type="Pfam" id="PF11987">
    <property type="entry name" value="IF-2"/>
    <property type="match status" value="1"/>
</dbReference>
<dbReference type="AlphaFoldDB" id="A0A0G1M8J9"/>
<keyword evidence="4" id="KW-0547">Nucleotide-binding</keyword>
<protein>
    <recommendedName>
        <fullName evidence="2 7">Translation initiation factor IF-2</fullName>
    </recommendedName>
</protein>
<dbReference type="InterPro" id="IPR053905">
    <property type="entry name" value="EF-G-like_DII"/>
</dbReference>
<comment type="function">
    <text evidence="8">One of the essential components for the initiation of protein synthesis. Protects formylmethionyl-tRNA from spontaneous hydrolysis and promotes its binding to the 30S ribosomal subunits. Also involved in the hydrolysis of GTP during the formation of the 70S ribosomal complex.</text>
</comment>
<dbReference type="InterPro" id="IPR009000">
    <property type="entry name" value="Transl_B-barrel_sf"/>
</dbReference>
<proteinExistence type="inferred from homology"/>
<keyword evidence="6" id="KW-0342">GTP-binding</keyword>
<evidence type="ECO:0000313" key="12">
    <source>
        <dbReference type="Proteomes" id="UP000034696"/>
    </source>
</evidence>
<dbReference type="Gene3D" id="3.40.50.300">
    <property type="entry name" value="P-loop containing nucleotide triphosphate hydrolases"/>
    <property type="match status" value="1"/>
</dbReference>
<evidence type="ECO:0000256" key="1">
    <source>
        <dbReference type="ARBA" id="ARBA00007733"/>
    </source>
</evidence>
<dbReference type="PATRIC" id="fig|1618649.3.peg.270"/>
<dbReference type="SUPFAM" id="SSF52540">
    <property type="entry name" value="P-loop containing nucleoside triphosphate hydrolases"/>
    <property type="match status" value="1"/>
</dbReference>
<dbReference type="PANTHER" id="PTHR43381:SF4">
    <property type="entry name" value="EUKARYOTIC TRANSLATION INITIATION FACTOR 5B"/>
    <property type="match status" value="1"/>
</dbReference>
<name>A0A0G1M8J9_9BACT</name>
<dbReference type="CDD" id="cd01887">
    <property type="entry name" value="IF2_eIF5B"/>
    <property type="match status" value="1"/>
</dbReference>
<dbReference type="PRINTS" id="PR00315">
    <property type="entry name" value="ELONGATNFCT"/>
</dbReference>
<reference evidence="11 12" key="1">
    <citation type="journal article" date="2015" name="Nature">
        <title>rRNA introns, odd ribosomes, and small enigmatic genomes across a large radiation of phyla.</title>
        <authorList>
            <person name="Brown C.T."/>
            <person name="Hug L.A."/>
            <person name="Thomas B.C."/>
            <person name="Sharon I."/>
            <person name="Castelle C.J."/>
            <person name="Singh A."/>
            <person name="Wilkins M.J."/>
            <person name="Williams K.H."/>
            <person name="Banfield J.F."/>
        </authorList>
    </citation>
    <scope>NUCLEOTIDE SEQUENCE [LARGE SCALE GENOMIC DNA]</scope>
</reference>
<evidence type="ECO:0000256" key="3">
    <source>
        <dbReference type="ARBA" id="ARBA00022540"/>
    </source>
</evidence>
<dbReference type="SUPFAM" id="SSF52156">
    <property type="entry name" value="Initiation factor IF2/eIF5b, domain 3"/>
    <property type="match status" value="1"/>
</dbReference>
<dbReference type="Pfam" id="PF22042">
    <property type="entry name" value="EF-G_D2"/>
    <property type="match status" value="1"/>
</dbReference>
<dbReference type="NCBIfam" id="TIGR00231">
    <property type="entry name" value="small_GTP"/>
    <property type="match status" value="1"/>
</dbReference>
<feature type="region of interest" description="Disordered" evidence="9">
    <location>
        <begin position="282"/>
        <end position="305"/>
    </location>
</feature>
<evidence type="ECO:0000256" key="4">
    <source>
        <dbReference type="ARBA" id="ARBA00022741"/>
    </source>
</evidence>
<feature type="domain" description="Tr-type G" evidence="10">
    <location>
        <begin position="15"/>
        <end position="194"/>
    </location>
</feature>
<dbReference type="SUPFAM" id="SSF50447">
    <property type="entry name" value="Translation proteins"/>
    <property type="match status" value="2"/>
</dbReference>
<dbReference type="PROSITE" id="PS51722">
    <property type="entry name" value="G_TR_2"/>
    <property type="match status" value="1"/>
</dbReference>
<evidence type="ECO:0000256" key="6">
    <source>
        <dbReference type="ARBA" id="ARBA00023134"/>
    </source>
</evidence>
<dbReference type="GO" id="GO:0003924">
    <property type="term" value="F:GTPase activity"/>
    <property type="evidence" value="ECO:0007669"/>
    <property type="project" value="InterPro"/>
</dbReference>
<accession>A0A0G1M8J9</accession>
<comment type="similarity">
    <text evidence="1 8">Belongs to the TRAFAC class translation factor GTPase superfamily. Classic translation factor GTPase family. IF-2 subfamily.</text>
</comment>
<dbReference type="InterPro" id="IPR036925">
    <property type="entry name" value="TIF_IF2_dom3_sf"/>
</dbReference>
<evidence type="ECO:0000256" key="9">
    <source>
        <dbReference type="SAM" id="MobiDB-lite"/>
    </source>
</evidence>
<dbReference type="GO" id="GO:0003743">
    <property type="term" value="F:translation initiation factor activity"/>
    <property type="evidence" value="ECO:0007669"/>
    <property type="project" value="UniProtKB-UniRule"/>
</dbReference>
<dbReference type="GO" id="GO:0005525">
    <property type="term" value="F:GTP binding"/>
    <property type="evidence" value="ECO:0007669"/>
    <property type="project" value="UniProtKB-KW"/>
</dbReference>
<evidence type="ECO:0000256" key="5">
    <source>
        <dbReference type="ARBA" id="ARBA00022917"/>
    </source>
</evidence>
<dbReference type="PANTHER" id="PTHR43381">
    <property type="entry name" value="TRANSLATION INITIATION FACTOR IF-2-RELATED"/>
    <property type="match status" value="1"/>
</dbReference>
<organism evidence="11 12">
    <name type="scientific">Candidatus Giovannonibacteria bacterium GW2011_GWA2_45_21</name>
    <dbReference type="NCBI Taxonomy" id="1618649"/>
    <lineage>
        <taxon>Bacteria</taxon>
        <taxon>Candidatus Giovannoniibacteriota</taxon>
    </lineage>
</organism>
<evidence type="ECO:0000256" key="8">
    <source>
        <dbReference type="RuleBase" id="RU000644"/>
    </source>
</evidence>
<dbReference type="Gene3D" id="2.40.30.10">
    <property type="entry name" value="Translation factors"/>
    <property type="match status" value="2"/>
</dbReference>
<sequence length="514" mass="55644">MNKKTENSTGEKGTARPPIVVVMGHIDHGKTTILDWFRKTKVAEKESGGITQHIGAYIVEHESEKTGDKRRITFIDTPGHEAFSKLRSRGARVADIAVLVVAAEEGIKPQTKEALDIIRKAELPFVVAINKIDRPEANPERVKQELAGEDVLVETYGGQIPSVEVSAKTGKNMDGLLEMILLLSDLEHLSADPKKPAEGIVIEAHRDPKRGITATLLVQDGTVRSGDYIVIGCSAESVKIFENFAGHTIREAGPSSPVLVAGLKEMPAVGEEFSGRATRKEAEEAAQAHREALRASESKSEYTAAEEGGTPVFNVVIKADVAGSREALEDMLKRFQSETVAINILRSETGDINESDVKLALATGRVTIIGFRVGIDSSTRLVAEKSNIRIISGDIIYQLIDDVKKEIEAFIPSIVERVDVGKAKVVKVFKKDGARTIAGGRVSEGEIKKGAFCDIVRMKDVIGRGAILQVQHNKADVSSVAAGQEFGVLVEFRGAIEEGDVLGVFEERITKQTL</sequence>
<evidence type="ECO:0000313" key="11">
    <source>
        <dbReference type="EMBL" id="KKU04604.1"/>
    </source>
</evidence>
<dbReference type="Gene3D" id="3.40.50.10050">
    <property type="entry name" value="Translation initiation factor IF- 2, domain 3"/>
    <property type="match status" value="1"/>
</dbReference>
<dbReference type="InterPro" id="IPR000178">
    <property type="entry name" value="TF_IF2_bacterial-like"/>
</dbReference>
<dbReference type="FunFam" id="3.40.50.10050:FF:000001">
    <property type="entry name" value="Translation initiation factor IF-2"/>
    <property type="match status" value="1"/>
</dbReference>
<keyword evidence="3 8" id="KW-0396">Initiation factor</keyword>
<dbReference type="InterPro" id="IPR027417">
    <property type="entry name" value="P-loop_NTPase"/>
</dbReference>
<dbReference type="Pfam" id="PF00009">
    <property type="entry name" value="GTP_EFTU"/>
    <property type="match status" value="1"/>
</dbReference>
<comment type="caution">
    <text evidence="11">The sequence shown here is derived from an EMBL/GenBank/DDBJ whole genome shotgun (WGS) entry which is preliminary data.</text>
</comment>
<dbReference type="InterPro" id="IPR005225">
    <property type="entry name" value="Small_GTP-bd"/>
</dbReference>
<dbReference type="EMBL" id="LCKT01000013">
    <property type="protein sequence ID" value="KKU04604.1"/>
    <property type="molecule type" value="Genomic_DNA"/>
</dbReference>
<dbReference type="InterPro" id="IPR015760">
    <property type="entry name" value="TIF_IF2"/>
</dbReference>
<dbReference type="Proteomes" id="UP000034696">
    <property type="component" value="Unassembled WGS sequence"/>
</dbReference>
<evidence type="ECO:0000259" key="10">
    <source>
        <dbReference type="PROSITE" id="PS51722"/>
    </source>
</evidence>
<dbReference type="GO" id="GO:0005737">
    <property type="term" value="C:cytoplasm"/>
    <property type="evidence" value="ECO:0007669"/>
    <property type="project" value="UniProtKB-UniRule"/>
</dbReference>
<evidence type="ECO:0000256" key="7">
    <source>
        <dbReference type="NCBIfam" id="TIGR00487"/>
    </source>
</evidence>
<feature type="compositionally biased region" description="Basic and acidic residues" evidence="9">
    <location>
        <begin position="282"/>
        <end position="300"/>
    </location>
</feature>
<dbReference type="InterPro" id="IPR023115">
    <property type="entry name" value="TIF_IF2_dom3"/>
</dbReference>
<gene>
    <name evidence="11" type="ORF">UX06_C0013G0007</name>
</gene>
<evidence type="ECO:0000256" key="2">
    <source>
        <dbReference type="ARBA" id="ARBA00020675"/>
    </source>
</evidence>
<keyword evidence="5 8" id="KW-0648">Protein biosynthesis</keyword>